<reference evidence="2" key="1">
    <citation type="journal article" date="2007" name="Plant Cell">
        <title>Dothideomycete-plant interactions illuminated by genome sequencing and EST analysis of the wheat pathogen Stagonospora nodorum.</title>
        <authorList>
            <person name="Hane J.K."/>
            <person name="Lowe R.G."/>
            <person name="Solomon P.S."/>
            <person name="Tan K.C."/>
            <person name="Schoch C.L."/>
            <person name="Spatafora J.W."/>
            <person name="Crous P.W."/>
            <person name="Kodira C."/>
            <person name="Birren B.W."/>
            <person name="Galagan J.E."/>
            <person name="Torriani S.F."/>
            <person name="McDonald B.A."/>
            <person name="Oliver R.P."/>
        </authorList>
    </citation>
    <scope>NUCLEOTIDE SEQUENCE [LARGE SCALE GENOMIC DNA]</scope>
    <source>
        <strain evidence="2">SN15 / ATCC MYA-4574 / FGSC 10173</strain>
    </source>
</reference>
<proteinExistence type="predicted"/>
<protein>
    <submittedName>
        <fullName evidence="1">Uncharacterized protein</fullName>
    </submittedName>
</protein>
<dbReference type="KEGG" id="pno:SNOG_13220"/>
<name>Q0U4U4_PHANO</name>
<dbReference type="GeneID" id="5980346"/>
<sequence>MAVGLGGWLSQRWQSKWVFVRGAGGVRVNDGFLSVAAQQ</sequence>
<evidence type="ECO:0000313" key="2">
    <source>
        <dbReference type="Proteomes" id="UP000001055"/>
    </source>
</evidence>
<gene>
    <name evidence="1" type="ORF">SNOG_13220</name>
</gene>
<accession>Q0U4U4</accession>
<organism evidence="1 2">
    <name type="scientific">Phaeosphaeria nodorum (strain SN15 / ATCC MYA-4574 / FGSC 10173)</name>
    <name type="common">Glume blotch fungus</name>
    <name type="synonym">Parastagonospora nodorum</name>
    <dbReference type="NCBI Taxonomy" id="321614"/>
    <lineage>
        <taxon>Eukaryota</taxon>
        <taxon>Fungi</taxon>
        <taxon>Dikarya</taxon>
        <taxon>Ascomycota</taxon>
        <taxon>Pezizomycotina</taxon>
        <taxon>Dothideomycetes</taxon>
        <taxon>Pleosporomycetidae</taxon>
        <taxon>Pleosporales</taxon>
        <taxon>Pleosporineae</taxon>
        <taxon>Phaeosphaeriaceae</taxon>
        <taxon>Parastagonospora</taxon>
    </lineage>
</organism>
<dbReference type="Proteomes" id="UP000001055">
    <property type="component" value="Unassembled WGS sequence"/>
</dbReference>
<dbReference type="EMBL" id="CH445349">
    <property type="protein sequence ID" value="EAT79547.1"/>
    <property type="molecule type" value="Genomic_DNA"/>
</dbReference>
<dbReference type="HOGENOM" id="CLU_3320227_0_0_1"/>
<dbReference type="AlphaFoldDB" id="Q0U4U4"/>
<dbReference type="InParanoid" id="Q0U4U4"/>
<dbReference type="RefSeq" id="XP_001803431.1">
    <property type="nucleotide sequence ID" value="XM_001803379.1"/>
</dbReference>
<evidence type="ECO:0000313" key="1">
    <source>
        <dbReference type="EMBL" id="EAT79547.1"/>
    </source>
</evidence>